<evidence type="ECO:0000256" key="4">
    <source>
        <dbReference type="ARBA" id="ARBA00023002"/>
    </source>
</evidence>
<evidence type="ECO:0000313" key="8">
    <source>
        <dbReference type="EMBL" id="SFG80526.1"/>
    </source>
</evidence>
<dbReference type="EMBL" id="FOOU01000014">
    <property type="protein sequence ID" value="SFG80526.1"/>
    <property type="molecule type" value="Genomic_DNA"/>
</dbReference>
<dbReference type="Pfam" id="PF04116">
    <property type="entry name" value="FA_hydroxylase"/>
    <property type="match status" value="1"/>
</dbReference>
<dbReference type="GO" id="GO:0012505">
    <property type="term" value="C:endomembrane system"/>
    <property type="evidence" value="ECO:0007669"/>
    <property type="project" value="UniProtKB-SubCell"/>
</dbReference>
<protein>
    <submittedName>
        <fullName evidence="8">Sterol desaturase/sphingolipid hydroxylase, fatty acid hydroxylase superfamily</fullName>
    </submittedName>
</protein>
<keyword evidence="4" id="KW-0560">Oxidoreductase</keyword>
<dbReference type="PANTHER" id="PTHR21624:SF3">
    <property type="entry name" value="FATTY ACID HYDROXYLASE DOMAIN-CONTAINING PROTEIN"/>
    <property type="match status" value="1"/>
</dbReference>
<keyword evidence="2 6" id="KW-0812">Transmembrane</keyword>
<organism evidence="8 9">
    <name type="scientific">Neptunomonas qingdaonensis</name>
    <dbReference type="NCBI Taxonomy" id="1045558"/>
    <lineage>
        <taxon>Bacteria</taxon>
        <taxon>Pseudomonadati</taxon>
        <taxon>Pseudomonadota</taxon>
        <taxon>Gammaproteobacteria</taxon>
        <taxon>Oceanospirillales</taxon>
        <taxon>Oceanospirillaceae</taxon>
        <taxon>Neptunomonas</taxon>
    </lineage>
</organism>
<dbReference type="GO" id="GO:0005506">
    <property type="term" value="F:iron ion binding"/>
    <property type="evidence" value="ECO:0007669"/>
    <property type="project" value="InterPro"/>
</dbReference>
<feature type="transmembrane region" description="Helical" evidence="6">
    <location>
        <begin position="63"/>
        <end position="83"/>
    </location>
</feature>
<dbReference type="AlphaFoldDB" id="A0A1I2UZX4"/>
<keyword evidence="5 6" id="KW-0472">Membrane</keyword>
<evidence type="ECO:0000256" key="1">
    <source>
        <dbReference type="ARBA" id="ARBA00004127"/>
    </source>
</evidence>
<proteinExistence type="predicted"/>
<dbReference type="GO" id="GO:0016020">
    <property type="term" value="C:membrane"/>
    <property type="evidence" value="ECO:0007669"/>
    <property type="project" value="GOC"/>
</dbReference>
<dbReference type="GO" id="GO:0006643">
    <property type="term" value="P:membrane lipid metabolic process"/>
    <property type="evidence" value="ECO:0007669"/>
    <property type="project" value="TreeGrafter"/>
</dbReference>
<dbReference type="GO" id="GO:0008610">
    <property type="term" value="P:lipid biosynthetic process"/>
    <property type="evidence" value="ECO:0007669"/>
    <property type="project" value="InterPro"/>
</dbReference>
<name>A0A1I2UZX4_9GAMM</name>
<sequence length="336" mass="39808">MNLQKSVEIQTDMTLTGWRYIWPLLLIMVLLGFCLFKAMWPFFVADNPWQDILYSLKRVYWSFWQSALFSPWFYIGVPLLLIMQVLWPVQRNVKNLGSSLRMDFLYLLIMIPFYAITVPLFFSFLGEVYEQYFSIINLSALVHHIPLLEIILGILVIDFLGWMHHLVRHKVPVFWDFHAIHHSQTKMNPFTNERVHPLDVLIARIIKYIPALFFEDAISVGFSYLVLHAFLDRLNHSNIRTNLGVFRYLLVTPQSHRVHHSKQKEHYDKNFGVTLSIWDYCFGTQVRDYSVYPKTGVPDQNFPLEQPSDLSIANCIHVWIKQFIYPFRVACHKAFY</sequence>
<gene>
    <name evidence="8" type="ORF">SAMN05216175_11447</name>
</gene>
<evidence type="ECO:0000256" key="3">
    <source>
        <dbReference type="ARBA" id="ARBA00022989"/>
    </source>
</evidence>
<feature type="transmembrane region" description="Helical" evidence="6">
    <location>
        <begin position="132"/>
        <end position="160"/>
    </location>
</feature>
<evidence type="ECO:0000256" key="6">
    <source>
        <dbReference type="SAM" id="Phobius"/>
    </source>
</evidence>
<accession>A0A1I2UZX4</accession>
<dbReference type="GO" id="GO:0050479">
    <property type="term" value="F:glyceryl-ether monooxygenase activity"/>
    <property type="evidence" value="ECO:0007669"/>
    <property type="project" value="TreeGrafter"/>
</dbReference>
<feature type="domain" description="Fatty acid hydroxylase" evidence="7">
    <location>
        <begin position="151"/>
        <end position="284"/>
    </location>
</feature>
<reference evidence="9" key="1">
    <citation type="submission" date="2016-10" db="EMBL/GenBank/DDBJ databases">
        <authorList>
            <person name="Varghese N."/>
            <person name="Submissions S."/>
        </authorList>
    </citation>
    <scope>NUCLEOTIDE SEQUENCE [LARGE SCALE GENOMIC DNA]</scope>
    <source>
        <strain evidence="9">CGMCC 1.10971</strain>
    </source>
</reference>
<dbReference type="InterPro" id="IPR051689">
    <property type="entry name" value="Sterol_desaturase/TMEM195"/>
</dbReference>
<feature type="transmembrane region" description="Helical" evidence="6">
    <location>
        <begin position="20"/>
        <end position="43"/>
    </location>
</feature>
<dbReference type="Proteomes" id="UP000198623">
    <property type="component" value="Unassembled WGS sequence"/>
</dbReference>
<dbReference type="RefSeq" id="WP_177201215.1">
    <property type="nucleotide sequence ID" value="NZ_FOOU01000014.1"/>
</dbReference>
<keyword evidence="9" id="KW-1185">Reference proteome</keyword>
<comment type="subcellular location">
    <subcellularLocation>
        <location evidence="1">Endomembrane system</location>
        <topology evidence="1">Multi-pass membrane protein</topology>
    </subcellularLocation>
</comment>
<keyword evidence="3 6" id="KW-1133">Transmembrane helix</keyword>
<dbReference type="InterPro" id="IPR006694">
    <property type="entry name" value="Fatty_acid_hydroxylase"/>
</dbReference>
<evidence type="ECO:0000259" key="7">
    <source>
        <dbReference type="Pfam" id="PF04116"/>
    </source>
</evidence>
<dbReference type="PANTHER" id="PTHR21624">
    <property type="entry name" value="STEROL DESATURASE-RELATED PROTEIN"/>
    <property type="match status" value="1"/>
</dbReference>
<evidence type="ECO:0000256" key="2">
    <source>
        <dbReference type="ARBA" id="ARBA00022692"/>
    </source>
</evidence>
<evidence type="ECO:0000313" key="9">
    <source>
        <dbReference type="Proteomes" id="UP000198623"/>
    </source>
</evidence>
<feature type="transmembrane region" description="Helical" evidence="6">
    <location>
        <begin position="104"/>
        <end position="126"/>
    </location>
</feature>
<evidence type="ECO:0000256" key="5">
    <source>
        <dbReference type="ARBA" id="ARBA00023136"/>
    </source>
</evidence>
<dbReference type="STRING" id="1045558.SAMN05216175_11447"/>